<dbReference type="Pfam" id="PF20333">
    <property type="entry name" value="DUF6628"/>
    <property type="match status" value="1"/>
</dbReference>
<dbReference type="EMBL" id="JACHBT010000015">
    <property type="protein sequence ID" value="MBB6505758.1"/>
    <property type="molecule type" value="Genomic_DNA"/>
</dbReference>
<comment type="caution">
    <text evidence="1">The sequence shown here is derived from an EMBL/GenBank/DDBJ whole genome shotgun (WGS) entry which is preliminary data.</text>
</comment>
<organism evidence="1 2">
    <name type="scientific">Sphingomonas endophytica</name>
    <dbReference type="NCBI Taxonomy" id="869719"/>
    <lineage>
        <taxon>Bacteria</taxon>
        <taxon>Pseudomonadati</taxon>
        <taxon>Pseudomonadota</taxon>
        <taxon>Alphaproteobacteria</taxon>
        <taxon>Sphingomonadales</taxon>
        <taxon>Sphingomonadaceae</taxon>
        <taxon>Sphingomonas</taxon>
    </lineage>
</organism>
<sequence>MTQLPAPVLTTNALPHALPDCPNARVILFAMRRMGAHGLSDARAAHGFFTGFGEAFRRPLLLMRALMADLAGNATVPIAIAPCCCARMTASEQVLLAILARVETRTEGARLLMQDLLGQRHVDGALASAAALAAAFADEGRPVCL</sequence>
<reference evidence="1 2" key="2">
    <citation type="submission" date="2020-08" db="EMBL/GenBank/DDBJ databases">
        <authorList>
            <person name="Partida-Martinez L."/>
            <person name="Huntemann M."/>
            <person name="Clum A."/>
            <person name="Wang J."/>
            <person name="Palaniappan K."/>
            <person name="Ritter S."/>
            <person name="Chen I.-M."/>
            <person name="Stamatis D."/>
            <person name="Reddy T."/>
            <person name="O'Malley R."/>
            <person name="Daum C."/>
            <person name="Shapiro N."/>
            <person name="Ivanova N."/>
            <person name="Kyrpides N."/>
            <person name="Woyke T."/>
        </authorList>
    </citation>
    <scope>NUCLEOTIDE SEQUENCE [LARGE SCALE GENOMIC DNA]</scope>
    <source>
        <strain evidence="1 2">AS3.13</strain>
    </source>
</reference>
<reference evidence="1 2" key="1">
    <citation type="submission" date="2020-08" db="EMBL/GenBank/DDBJ databases">
        <title>The Agave Microbiome: Exploring the role of microbial communities in plant adaptations to desert environments.</title>
        <authorList>
            <person name="Partida-Martinez L.P."/>
        </authorList>
    </citation>
    <scope>NUCLEOTIDE SEQUENCE [LARGE SCALE GENOMIC DNA]</scope>
    <source>
        <strain evidence="1 2">AS3.13</strain>
    </source>
</reference>
<protein>
    <submittedName>
        <fullName evidence="1">Uncharacterized protein</fullName>
    </submittedName>
</protein>
<name>A0A7X0MQR7_9SPHN</name>
<dbReference type="Proteomes" id="UP000522313">
    <property type="component" value="Unassembled WGS sequence"/>
</dbReference>
<proteinExistence type="predicted"/>
<evidence type="ECO:0000313" key="1">
    <source>
        <dbReference type="EMBL" id="MBB6505758.1"/>
    </source>
</evidence>
<gene>
    <name evidence="1" type="ORF">F4693_002754</name>
</gene>
<dbReference type="RefSeq" id="WP_184506710.1">
    <property type="nucleotide sequence ID" value="NZ_JACHBT010000015.1"/>
</dbReference>
<dbReference type="AlphaFoldDB" id="A0A7X0MQR7"/>
<dbReference type="InterPro" id="IPR046736">
    <property type="entry name" value="DUF6628"/>
</dbReference>
<accession>A0A7X0MQR7</accession>
<evidence type="ECO:0000313" key="2">
    <source>
        <dbReference type="Proteomes" id="UP000522313"/>
    </source>
</evidence>